<accession>A0AA40ZW89</accession>
<dbReference type="Proteomes" id="UP000584663">
    <property type="component" value="Unassembled WGS sequence"/>
</dbReference>
<evidence type="ECO:0000313" key="4">
    <source>
        <dbReference type="Proteomes" id="UP000704529"/>
    </source>
</evidence>
<comment type="caution">
    <text evidence="2">The sequence shown here is derived from an EMBL/GenBank/DDBJ whole genome shotgun (WGS) entry which is preliminary data.</text>
</comment>
<dbReference type="EMBL" id="JACHNX010000017">
    <property type="protein sequence ID" value="MBB4610999.1"/>
    <property type="molecule type" value="Genomic_DNA"/>
</dbReference>
<keyword evidence="3" id="KW-1185">Reference proteome</keyword>
<dbReference type="AlphaFoldDB" id="A0AA40ZW89"/>
<dbReference type="EMBL" id="JAFHKU010000110">
    <property type="protein sequence ID" value="MBN3557268.1"/>
    <property type="molecule type" value="Genomic_DNA"/>
</dbReference>
<protein>
    <submittedName>
        <fullName evidence="2">Uncharacterized protein</fullName>
    </submittedName>
</protein>
<dbReference type="Proteomes" id="UP000704529">
    <property type="component" value="Unassembled WGS sequence"/>
</dbReference>
<organism evidence="2 4">
    <name type="scientific">Sphingomonas yabuuchiae</name>
    <dbReference type="NCBI Taxonomy" id="172044"/>
    <lineage>
        <taxon>Bacteria</taxon>
        <taxon>Pseudomonadati</taxon>
        <taxon>Pseudomonadota</taxon>
        <taxon>Alphaproteobacteria</taxon>
        <taxon>Sphingomonadales</taxon>
        <taxon>Sphingomonadaceae</taxon>
        <taxon>Sphingomonas</taxon>
    </lineage>
</organism>
<evidence type="ECO:0000313" key="2">
    <source>
        <dbReference type="EMBL" id="MBN3557268.1"/>
    </source>
</evidence>
<dbReference type="RefSeq" id="WP_184106401.1">
    <property type="nucleotide sequence ID" value="NZ_JACHNX010000017.1"/>
</dbReference>
<sequence length="132" mass="14714">MIVRLPGNAAEQDRAYHALMTGIGVLERRIAPLWAVEASALSNRHRHVRARVTANGLRELDVLLAHWVGLVASRPVRMADIGDWREQEEEDVGRYDRGFTVMDITRLAEDYRLAAPMPCPPDMASADRGLAA</sequence>
<gene>
    <name evidence="1" type="ORF">GGQ89_003238</name>
    <name evidence="2" type="ORF">JYA60_03355</name>
</gene>
<reference evidence="2" key="2">
    <citation type="submission" date="2021-01" db="EMBL/GenBank/DDBJ databases">
        <title>Genome Sequencing of Type Strains.</title>
        <authorList>
            <person name="Lemaire J.F."/>
            <person name="Inderbitzin P."/>
            <person name="Collins S.B."/>
            <person name="Wespe N."/>
            <person name="Knight-Connoni V."/>
        </authorList>
    </citation>
    <scope>NUCLEOTIDE SEQUENCE</scope>
    <source>
        <strain evidence="2">DSM 14562</strain>
    </source>
</reference>
<name>A0AA40ZW89_9SPHN</name>
<evidence type="ECO:0000313" key="3">
    <source>
        <dbReference type="Proteomes" id="UP000584663"/>
    </source>
</evidence>
<evidence type="ECO:0000313" key="1">
    <source>
        <dbReference type="EMBL" id="MBB4610999.1"/>
    </source>
</evidence>
<reference evidence="1 3" key="1">
    <citation type="submission" date="2020-08" db="EMBL/GenBank/DDBJ databases">
        <title>Genomic Encyclopedia of Type Strains, Phase IV (KMG-IV): sequencing the most valuable type-strain genomes for metagenomic binning, comparative biology and taxonomic classification.</title>
        <authorList>
            <person name="Goeker M."/>
        </authorList>
    </citation>
    <scope>NUCLEOTIDE SEQUENCE [LARGE SCALE GENOMIC DNA]</scope>
    <source>
        <strain evidence="1 3">DSM 14562</strain>
    </source>
</reference>
<proteinExistence type="predicted"/>